<reference evidence="1 2" key="1">
    <citation type="submission" date="2007-08" db="EMBL/GenBank/DDBJ databases">
        <title>Complete sequence of Thermotoga lettingae TMO.</title>
        <authorList>
            <consortium name="US DOE Joint Genome Institute"/>
            <person name="Copeland A."/>
            <person name="Lucas S."/>
            <person name="Lapidus A."/>
            <person name="Barry K."/>
            <person name="Glavina del Rio T."/>
            <person name="Dalin E."/>
            <person name="Tice H."/>
            <person name="Pitluck S."/>
            <person name="Foster B."/>
            <person name="Bruce D."/>
            <person name="Schmutz J."/>
            <person name="Larimer F."/>
            <person name="Land M."/>
            <person name="Hauser L."/>
            <person name="Kyrpides N."/>
            <person name="Mikhailova N."/>
            <person name="Nelson K."/>
            <person name="Gogarten J.P."/>
            <person name="Noll K."/>
            <person name="Richardson P."/>
        </authorList>
    </citation>
    <scope>NUCLEOTIDE SEQUENCE [LARGE SCALE GENOMIC DNA]</scope>
    <source>
        <strain evidence="2">ATCC BAA-301 / DSM 14385 / NBRC 107922 / TMO</strain>
    </source>
</reference>
<dbReference type="STRING" id="416591.Tlet_1057"/>
<gene>
    <name evidence="1" type="ordered locus">Tlet_1057</name>
</gene>
<dbReference type="OrthoDB" id="48563at2"/>
<dbReference type="InterPro" id="IPR007922">
    <property type="entry name" value="DciA-like"/>
</dbReference>
<dbReference type="Proteomes" id="UP000002016">
    <property type="component" value="Chromosome"/>
</dbReference>
<dbReference type="HOGENOM" id="CLU_160523_3_1_0"/>
<protein>
    <recommendedName>
        <fullName evidence="3">DUF721 domain-containing protein</fullName>
    </recommendedName>
</protein>
<dbReference type="KEGG" id="tle:Tlet_1057"/>
<dbReference type="RefSeq" id="WP_012003103.1">
    <property type="nucleotide sequence ID" value="NC_009828.1"/>
</dbReference>
<sequence>MKKINEIFDMLSFKDPLFKELKLRSFFQYELSSFLGEALARHCKFLQFKEGVLYLECDDPIWLTEANFMKRKIKDKINELFHQQMVKDIVLRRCKL</sequence>
<name>A8F638_PSELT</name>
<dbReference type="Pfam" id="PF05258">
    <property type="entry name" value="DciA"/>
    <property type="match status" value="1"/>
</dbReference>
<organism evidence="1 2">
    <name type="scientific">Pseudothermotoga lettingae (strain ATCC BAA-301 / DSM 14385 / NBRC 107922 / TMO)</name>
    <name type="common">Thermotoga lettingae</name>
    <dbReference type="NCBI Taxonomy" id="416591"/>
    <lineage>
        <taxon>Bacteria</taxon>
        <taxon>Thermotogati</taxon>
        <taxon>Thermotogota</taxon>
        <taxon>Thermotogae</taxon>
        <taxon>Thermotogales</taxon>
        <taxon>Thermotogaceae</taxon>
        <taxon>Pseudothermotoga</taxon>
    </lineage>
</organism>
<dbReference type="AlphaFoldDB" id="A8F638"/>
<evidence type="ECO:0000313" key="1">
    <source>
        <dbReference type="EMBL" id="ABV33622.1"/>
    </source>
</evidence>
<keyword evidence="2" id="KW-1185">Reference proteome</keyword>
<reference evidence="1 2" key="2">
    <citation type="journal article" date="2009" name="Proc. Natl. Acad. Sci. U.S.A.">
        <title>On the chimeric nature, thermophilic origin, and phylogenetic placement of the Thermotogales.</title>
        <authorList>
            <person name="Zhaxybayeva O."/>
            <person name="Swithers K.S."/>
            <person name="Lapierre P."/>
            <person name="Fournier G.P."/>
            <person name="Bickhart D.M."/>
            <person name="DeBoy R.T."/>
            <person name="Nelson K.E."/>
            <person name="Nesbo C.L."/>
            <person name="Doolittle W.F."/>
            <person name="Gogarten J.P."/>
            <person name="Noll K.M."/>
        </authorList>
    </citation>
    <scope>NUCLEOTIDE SEQUENCE [LARGE SCALE GENOMIC DNA]</scope>
    <source>
        <strain evidence="2">ATCC BAA-301 / DSM 14385 / NBRC 107922 / TMO</strain>
    </source>
</reference>
<evidence type="ECO:0000313" key="2">
    <source>
        <dbReference type="Proteomes" id="UP000002016"/>
    </source>
</evidence>
<dbReference type="eggNOG" id="COG5512">
    <property type="taxonomic scope" value="Bacteria"/>
</dbReference>
<proteinExistence type="predicted"/>
<dbReference type="EMBL" id="CP000812">
    <property type="protein sequence ID" value="ABV33622.1"/>
    <property type="molecule type" value="Genomic_DNA"/>
</dbReference>
<evidence type="ECO:0008006" key="3">
    <source>
        <dbReference type="Google" id="ProtNLM"/>
    </source>
</evidence>
<accession>A8F638</accession>